<reference evidence="2" key="1">
    <citation type="journal article" date="2014" name="Int. J. Syst. Evol. Microbiol.">
        <title>Complete genome sequence of Corynebacterium casei LMG S-19264T (=DSM 44701T), isolated from a smear-ripened cheese.</title>
        <authorList>
            <consortium name="US DOE Joint Genome Institute (JGI-PGF)"/>
            <person name="Walter F."/>
            <person name="Albersmeier A."/>
            <person name="Kalinowski J."/>
            <person name="Ruckert C."/>
        </authorList>
    </citation>
    <scope>NUCLEOTIDE SEQUENCE</scope>
    <source>
        <strain evidence="2">JCM 4654</strain>
    </source>
</reference>
<dbReference type="SUPFAM" id="SSF50494">
    <property type="entry name" value="Trypsin-like serine proteases"/>
    <property type="match status" value="1"/>
</dbReference>
<dbReference type="Pfam" id="PF13365">
    <property type="entry name" value="Trypsin_2"/>
    <property type="match status" value="1"/>
</dbReference>
<dbReference type="AlphaFoldDB" id="A0A918Y4K0"/>
<feature type="domain" description="Effector-associated" evidence="1">
    <location>
        <begin position="263"/>
        <end position="337"/>
    </location>
</feature>
<dbReference type="Gene3D" id="2.40.10.120">
    <property type="match status" value="1"/>
</dbReference>
<sequence length="352" mass="36033">MDMARAGGTPPGTVVDHGERGAPWRIRVLGVRGPEAAGSGRVSVAGAAVLVGERLALTCAHVVEQALGLRGPLPEAPGGSLPVDFPALSRDGSTVTARVAPGGWLRSPPAGDLAVLALDGAPPPGARPAPLDGSPPASDVRVRAYGHPAAIPDGLWARARTIGAGGPQAHWLQLDGVAGQGARIERGFSGAGVWDEERGKVIGVVASVLDGSGPTTTRVAWMIPLGQLAGTDFAALADGGVRGRNHATGPVATAVKADPWDVVEALLATGVAAADGGRGLLTLVPGHITGGMLRDDRTRLQMFHLVSRCGDFADGPAALVRAVRRLEGDSISVREFVEQARALWPDRLDRDV</sequence>
<gene>
    <name evidence="2" type="ORF">GCM10010508_31750</name>
</gene>
<dbReference type="EMBL" id="BMVF01000007">
    <property type="protein sequence ID" value="GHD89701.1"/>
    <property type="molecule type" value="Genomic_DNA"/>
</dbReference>
<dbReference type="InterPro" id="IPR045431">
    <property type="entry name" value="EAD2"/>
</dbReference>
<keyword evidence="3" id="KW-1185">Reference proteome</keyword>
<comment type="caution">
    <text evidence="2">The sequence shown here is derived from an EMBL/GenBank/DDBJ whole genome shotgun (WGS) entry which is preliminary data.</text>
</comment>
<evidence type="ECO:0000313" key="3">
    <source>
        <dbReference type="Proteomes" id="UP000608955"/>
    </source>
</evidence>
<evidence type="ECO:0000259" key="1">
    <source>
        <dbReference type="Pfam" id="PF19956"/>
    </source>
</evidence>
<organism evidence="2 3">
    <name type="scientific">Streptomyces naganishii JCM 4654</name>
    <dbReference type="NCBI Taxonomy" id="1306179"/>
    <lineage>
        <taxon>Bacteria</taxon>
        <taxon>Bacillati</taxon>
        <taxon>Actinomycetota</taxon>
        <taxon>Actinomycetes</taxon>
        <taxon>Kitasatosporales</taxon>
        <taxon>Streptomycetaceae</taxon>
        <taxon>Streptomyces</taxon>
    </lineage>
</organism>
<reference evidence="2" key="2">
    <citation type="submission" date="2020-09" db="EMBL/GenBank/DDBJ databases">
        <authorList>
            <person name="Sun Q."/>
            <person name="Ohkuma M."/>
        </authorList>
    </citation>
    <scope>NUCLEOTIDE SEQUENCE</scope>
    <source>
        <strain evidence="2">JCM 4654</strain>
    </source>
</reference>
<dbReference type="Proteomes" id="UP000608955">
    <property type="component" value="Unassembled WGS sequence"/>
</dbReference>
<proteinExistence type="predicted"/>
<dbReference type="InterPro" id="IPR009003">
    <property type="entry name" value="Peptidase_S1_PA"/>
</dbReference>
<accession>A0A918Y4K0</accession>
<dbReference type="Pfam" id="PF19956">
    <property type="entry name" value="EAD2"/>
    <property type="match status" value="1"/>
</dbReference>
<evidence type="ECO:0000313" key="2">
    <source>
        <dbReference type="EMBL" id="GHD89701.1"/>
    </source>
</evidence>
<name>A0A918Y4K0_9ACTN</name>
<protein>
    <recommendedName>
        <fullName evidence="1">Effector-associated domain-containing protein</fullName>
    </recommendedName>
</protein>